<reference evidence="12" key="1">
    <citation type="submission" date="2012-04" db="EMBL/GenBank/DDBJ databases">
        <title>Complete genome sequence of Helicobacter cetorum strain MIT 00-7128.</title>
        <authorList>
            <person name="Kersulyte D."/>
            <person name="Berg D.E."/>
        </authorList>
    </citation>
    <scope>NUCLEOTIDE SEQUENCE [LARGE SCALE GENOMIC DNA]</scope>
    <source>
        <strain evidence="12">MIT 00-7128</strain>
    </source>
</reference>
<evidence type="ECO:0000256" key="1">
    <source>
        <dbReference type="ARBA" id="ARBA00005067"/>
    </source>
</evidence>
<dbReference type="InterPro" id="IPR046825">
    <property type="entry name" value="PDH_C"/>
</dbReference>
<keyword evidence="12" id="KW-1185">Reference proteome</keyword>
<dbReference type="SUPFAM" id="SSF51735">
    <property type="entry name" value="NAD(P)-binding Rossmann-fold domains"/>
    <property type="match status" value="1"/>
</dbReference>
<gene>
    <name evidence="11" type="ordered locus">HCW_01115</name>
</gene>
<dbReference type="GO" id="GO:0070403">
    <property type="term" value="F:NAD+ binding"/>
    <property type="evidence" value="ECO:0007669"/>
    <property type="project" value="InterPro"/>
</dbReference>
<dbReference type="InterPro" id="IPR003099">
    <property type="entry name" value="Prephen_DH"/>
</dbReference>
<keyword evidence="8" id="KW-0057">Aromatic amino acid biosynthesis</keyword>
<evidence type="ECO:0000256" key="4">
    <source>
        <dbReference type="ARBA" id="ARBA00022498"/>
    </source>
</evidence>
<evidence type="ECO:0000256" key="5">
    <source>
        <dbReference type="ARBA" id="ARBA00022605"/>
    </source>
</evidence>
<dbReference type="EC" id="1.3.1.12" evidence="3"/>
<dbReference type="GO" id="GO:0004665">
    <property type="term" value="F:prephenate dehydrogenase (NADP+) activity"/>
    <property type="evidence" value="ECO:0007669"/>
    <property type="project" value="InterPro"/>
</dbReference>
<evidence type="ECO:0000256" key="2">
    <source>
        <dbReference type="ARBA" id="ARBA00007964"/>
    </source>
</evidence>
<proteinExistence type="inferred from homology"/>
<sequence>MQAGIIGLGLMGGSLGLDLQALGYFKNILGYDSNALHAQQALTLGLVDECVEFEKILECDVIFLAIPVEGIINCLQKMTSIKEEATIIDLGGAKHNIIKSVPQNIRKNFIAAHPMCGTEFYGPKASVKGLYENALVILCDLEDSGAHQVKLAKEIFLGIKARLVKMKSSEHDAHTAYISHLPHVLSYALANSVLKQKNPEIILSLAGGGFRDMSRISKSSPLMWKDIFKQNRDNILEAIEKCETEITQAKTWIKNNDYESLEKWMAQANKLQEFM</sequence>
<dbReference type="InterPro" id="IPR036291">
    <property type="entry name" value="NAD(P)-bd_dom_sf"/>
</dbReference>
<evidence type="ECO:0000313" key="11">
    <source>
        <dbReference type="EMBL" id="AFI03516.1"/>
    </source>
</evidence>
<dbReference type="Gene3D" id="3.40.50.720">
    <property type="entry name" value="NAD(P)-binding Rossmann-like Domain"/>
    <property type="match status" value="1"/>
</dbReference>
<dbReference type="Proteomes" id="UP000005010">
    <property type="component" value="Chromosome"/>
</dbReference>
<dbReference type="EMBL" id="CP003479">
    <property type="protein sequence ID" value="AFI03516.1"/>
    <property type="molecule type" value="Genomic_DNA"/>
</dbReference>
<evidence type="ECO:0000256" key="7">
    <source>
        <dbReference type="ARBA" id="ARBA00023027"/>
    </source>
</evidence>
<keyword evidence="4" id="KW-0827">Tyrosine biosynthesis</keyword>
<dbReference type="GO" id="GO:0008977">
    <property type="term" value="F:prephenate dehydrogenase (NAD+) activity"/>
    <property type="evidence" value="ECO:0007669"/>
    <property type="project" value="UniProtKB-EC"/>
</dbReference>
<dbReference type="RefSeq" id="WP_014660389.1">
    <property type="nucleotide sequence ID" value="NC_017737.1"/>
</dbReference>
<dbReference type="STRING" id="182217.HCW_01115"/>
<dbReference type="AlphaFoldDB" id="I0EKP7"/>
<dbReference type="FunFam" id="3.40.50.720:FF:000208">
    <property type="entry name" value="Prephenate dehydrogenase"/>
    <property type="match status" value="1"/>
</dbReference>
<comment type="similarity">
    <text evidence="2">Belongs to the prephenate/arogenate dehydrogenase family.</text>
</comment>
<dbReference type="KEGG" id="hce:HCW_01115"/>
<dbReference type="Pfam" id="PF20463">
    <property type="entry name" value="PDH_C"/>
    <property type="match status" value="1"/>
</dbReference>
<protein>
    <recommendedName>
        <fullName evidence="3">prephenate dehydrogenase</fullName>
        <ecNumber evidence="3">1.3.1.12</ecNumber>
    </recommendedName>
</protein>
<dbReference type="InterPro" id="IPR050812">
    <property type="entry name" value="Preph/Arog_dehydrog"/>
</dbReference>
<evidence type="ECO:0000259" key="10">
    <source>
        <dbReference type="PROSITE" id="PS51176"/>
    </source>
</evidence>
<dbReference type="FunFam" id="1.10.3660.10:FF:000003">
    <property type="entry name" value="Prephenate dehydrogenase"/>
    <property type="match status" value="1"/>
</dbReference>
<dbReference type="SUPFAM" id="SSF48179">
    <property type="entry name" value="6-phosphogluconate dehydrogenase C-terminal domain-like"/>
    <property type="match status" value="1"/>
</dbReference>
<dbReference type="GO" id="GO:0006571">
    <property type="term" value="P:tyrosine biosynthetic process"/>
    <property type="evidence" value="ECO:0007669"/>
    <property type="project" value="UniProtKB-KW"/>
</dbReference>
<dbReference type="PANTHER" id="PTHR21363:SF0">
    <property type="entry name" value="PREPHENATE DEHYDROGENASE [NADP(+)]"/>
    <property type="match status" value="1"/>
</dbReference>
<dbReference type="PROSITE" id="PS51176">
    <property type="entry name" value="PDH_ADH"/>
    <property type="match status" value="1"/>
</dbReference>
<evidence type="ECO:0000256" key="3">
    <source>
        <dbReference type="ARBA" id="ARBA00012068"/>
    </source>
</evidence>
<keyword evidence="5" id="KW-0028">Amino-acid biosynthesis</keyword>
<comment type="pathway">
    <text evidence="1">Amino-acid biosynthesis; L-tyrosine biosynthesis; (4-hydroxyphenyl)pyruvate from prephenate (NAD(+) route): step 1/1.</text>
</comment>
<feature type="domain" description="Prephenate/arogenate dehydrogenase" evidence="10">
    <location>
        <begin position="1"/>
        <end position="275"/>
    </location>
</feature>
<keyword evidence="6 11" id="KW-0560">Oxidoreductase</keyword>
<dbReference type="PATRIC" id="fig|182217.3.peg.231"/>
<organism evidence="11 12">
    <name type="scientific">Helicobacter cetorum (strain ATCC BAA-429 / MIT 00-7128)</name>
    <dbReference type="NCBI Taxonomy" id="182217"/>
    <lineage>
        <taxon>Bacteria</taxon>
        <taxon>Pseudomonadati</taxon>
        <taxon>Campylobacterota</taxon>
        <taxon>Epsilonproteobacteria</taxon>
        <taxon>Campylobacterales</taxon>
        <taxon>Helicobacteraceae</taxon>
        <taxon>Helicobacter</taxon>
    </lineage>
</organism>
<dbReference type="InterPro" id="IPR008927">
    <property type="entry name" value="6-PGluconate_DH-like_C_sf"/>
</dbReference>
<dbReference type="Pfam" id="PF02153">
    <property type="entry name" value="PDH_N"/>
    <property type="match status" value="1"/>
</dbReference>
<name>I0EKP7_HELC0</name>
<evidence type="ECO:0000256" key="6">
    <source>
        <dbReference type="ARBA" id="ARBA00023002"/>
    </source>
</evidence>
<dbReference type="eggNOG" id="COG0287">
    <property type="taxonomic scope" value="Bacteria"/>
</dbReference>
<dbReference type="NCBIfam" id="NF006307">
    <property type="entry name" value="PRK08507.1"/>
    <property type="match status" value="1"/>
</dbReference>
<keyword evidence="7" id="KW-0520">NAD</keyword>
<evidence type="ECO:0000256" key="9">
    <source>
        <dbReference type="ARBA" id="ARBA00049260"/>
    </source>
</evidence>
<dbReference type="PANTHER" id="PTHR21363">
    <property type="entry name" value="PREPHENATE DEHYDROGENASE"/>
    <property type="match status" value="1"/>
</dbReference>
<dbReference type="HOGENOM" id="CLU_055968_2_0_7"/>
<dbReference type="Gene3D" id="1.10.3660.10">
    <property type="entry name" value="6-phosphogluconate dehydrogenase C-terminal like domain"/>
    <property type="match status" value="1"/>
</dbReference>
<evidence type="ECO:0000256" key="8">
    <source>
        <dbReference type="ARBA" id="ARBA00023141"/>
    </source>
</evidence>
<dbReference type="InterPro" id="IPR046826">
    <property type="entry name" value="PDH_N"/>
</dbReference>
<evidence type="ECO:0000313" key="12">
    <source>
        <dbReference type="Proteomes" id="UP000005010"/>
    </source>
</evidence>
<accession>I0EKP7</accession>
<comment type="catalytic activity">
    <reaction evidence="9">
        <text>prephenate + NAD(+) = 3-(4-hydroxyphenyl)pyruvate + CO2 + NADH</text>
        <dbReference type="Rhea" id="RHEA:13869"/>
        <dbReference type="ChEBI" id="CHEBI:16526"/>
        <dbReference type="ChEBI" id="CHEBI:29934"/>
        <dbReference type="ChEBI" id="CHEBI:36242"/>
        <dbReference type="ChEBI" id="CHEBI:57540"/>
        <dbReference type="ChEBI" id="CHEBI:57945"/>
        <dbReference type="EC" id="1.3.1.12"/>
    </reaction>
</comment>